<dbReference type="Ensembl" id="ENSOKIT00005095745.1">
    <property type="protein sequence ID" value="ENSOKIP00005089576.1"/>
    <property type="gene ID" value="ENSOKIG00005039042.1"/>
</dbReference>
<sequence length="75" mass="8156">MWATDEISQLCYECFSELPKRGKPEPGRECMLLAAVANVCVPESRERSNINASRLCFISTVEVVSLGAGTSVFGT</sequence>
<dbReference type="AlphaFoldDB" id="A0A8C7JYP4"/>
<name>A0A8C7JYP4_ONCKI</name>
<protein>
    <submittedName>
        <fullName evidence="1">Uncharacterized protein</fullName>
    </submittedName>
</protein>
<evidence type="ECO:0000313" key="2">
    <source>
        <dbReference type="Proteomes" id="UP000694557"/>
    </source>
</evidence>
<organism evidence="1 2">
    <name type="scientific">Oncorhynchus kisutch</name>
    <name type="common">Coho salmon</name>
    <name type="synonym">Salmo kisutch</name>
    <dbReference type="NCBI Taxonomy" id="8019"/>
    <lineage>
        <taxon>Eukaryota</taxon>
        <taxon>Metazoa</taxon>
        <taxon>Chordata</taxon>
        <taxon>Craniata</taxon>
        <taxon>Vertebrata</taxon>
        <taxon>Euteleostomi</taxon>
        <taxon>Actinopterygii</taxon>
        <taxon>Neopterygii</taxon>
        <taxon>Teleostei</taxon>
        <taxon>Protacanthopterygii</taxon>
        <taxon>Salmoniformes</taxon>
        <taxon>Salmonidae</taxon>
        <taxon>Salmoninae</taxon>
        <taxon>Oncorhynchus</taxon>
    </lineage>
</organism>
<proteinExistence type="predicted"/>
<reference evidence="1" key="1">
    <citation type="submission" date="2025-08" db="UniProtKB">
        <authorList>
            <consortium name="Ensembl"/>
        </authorList>
    </citation>
    <scope>IDENTIFICATION</scope>
</reference>
<accession>A0A8C7JYP4</accession>
<dbReference type="GeneTree" id="ENSGT00940000169524"/>
<dbReference type="Proteomes" id="UP000694557">
    <property type="component" value="Unassembled WGS sequence"/>
</dbReference>
<keyword evidence="2" id="KW-1185">Reference proteome</keyword>
<evidence type="ECO:0000313" key="1">
    <source>
        <dbReference type="Ensembl" id="ENSOKIP00005089576.1"/>
    </source>
</evidence>
<reference evidence="1" key="2">
    <citation type="submission" date="2025-09" db="UniProtKB">
        <authorList>
            <consortium name="Ensembl"/>
        </authorList>
    </citation>
    <scope>IDENTIFICATION</scope>
</reference>